<feature type="region of interest" description="Disordered" evidence="1">
    <location>
        <begin position="13"/>
        <end position="49"/>
    </location>
</feature>
<reference evidence="2 3" key="1">
    <citation type="journal article" date="2016" name="Mol. Biol. Evol.">
        <title>Comparative Genomics of Early-Diverging Mushroom-Forming Fungi Provides Insights into the Origins of Lignocellulose Decay Capabilities.</title>
        <authorList>
            <person name="Nagy L.G."/>
            <person name="Riley R."/>
            <person name="Tritt A."/>
            <person name="Adam C."/>
            <person name="Daum C."/>
            <person name="Floudas D."/>
            <person name="Sun H."/>
            <person name="Yadav J.S."/>
            <person name="Pangilinan J."/>
            <person name="Larsson K.H."/>
            <person name="Matsuura K."/>
            <person name="Barry K."/>
            <person name="Labutti K."/>
            <person name="Kuo R."/>
            <person name="Ohm R.A."/>
            <person name="Bhattacharya S.S."/>
            <person name="Shirouzu T."/>
            <person name="Yoshinaga Y."/>
            <person name="Martin F.M."/>
            <person name="Grigoriev I.V."/>
            <person name="Hibbett D.S."/>
        </authorList>
    </citation>
    <scope>NUCLEOTIDE SEQUENCE [LARGE SCALE GENOMIC DNA]</scope>
    <source>
        <strain evidence="2 3">HHB12029</strain>
    </source>
</reference>
<gene>
    <name evidence="2" type="ORF">EXIGLDRAFT_293406</name>
</gene>
<protein>
    <submittedName>
        <fullName evidence="2">Uncharacterized protein</fullName>
    </submittedName>
</protein>
<organism evidence="2 3">
    <name type="scientific">Exidia glandulosa HHB12029</name>
    <dbReference type="NCBI Taxonomy" id="1314781"/>
    <lineage>
        <taxon>Eukaryota</taxon>
        <taxon>Fungi</taxon>
        <taxon>Dikarya</taxon>
        <taxon>Basidiomycota</taxon>
        <taxon>Agaricomycotina</taxon>
        <taxon>Agaricomycetes</taxon>
        <taxon>Auriculariales</taxon>
        <taxon>Exidiaceae</taxon>
        <taxon>Exidia</taxon>
    </lineage>
</organism>
<dbReference type="AlphaFoldDB" id="A0A165M2L2"/>
<dbReference type="Proteomes" id="UP000077266">
    <property type="component" value="Unassembled WGS sequence"/>
</dbReference>
<name>A0A165M2L2_EXIGL</name>
<keyword evidence="3" id="KW-1185">Reference proteome</keyword>
<sequence>MRGRLVQRSLSPCSSGASCTSRLRPRRNRHYRSAQRLPCGSPCHSRRRTHTPECNDRILLWHARHIMPTSFIGSRRRWSRTEARDATRETVAEFAATRTSTGRPTACSILGRLPRSSSCNTRIPTRPMLKSVSRTDDGFTCTARSLESPRSHCALRLTVRRCRKMSVRDPVSASAPRREGSTCTTRAACRHPQAVSSRHCDDCNDEARCLVQRSARVPAAALLSSAAARPSTGARLSLRQTRIFPAVRDGVWSTALDVDRPG</sequence>
<feature type="compositionally biased region" description="Basic residues" evidence="1">
    <location>
        <begin position="23"/>
        <end position="33"/>
    </location>
</feature>
<accession>A0A165M2L2</accession>
<evidence type="ECO:0000256" key="1">
    <source>
        <dbReference type="SAM" id="MobiDB-lite"/>
    </source>
</evidence>
<dbReference type="EMBL" id="KV425916">
    <property type="protein sequence ID" value="KZV98674.1"/>
    <property type="molecule type" value="Genomic_DNA"/>
</dbReference>
<dbReference type="InParanoid" id="A0A165M2L2"/>
<evidence type="ECO:0000313" key="3">
    <source>
        <dbReference type="Proteomes" id="UP000077266"/>
    </source>
</evidence>
<dbReference type="PROSITE" id="PS51257">
    <property type="entry name" value="PROKAR_LIPOPROTEIN"/>
    <property type="match status" value="1"/>
</dbReference>
<evidence type="ECO:0000313" key="2">
    <source>
        <dbReference type="EMBL" id="KZV98674.1"/>
    </source>
</evidence>
<proteinExistence type="predicted"/>